<dbReference type="Proteomes" id="UP000524404">
    <property type="component" value="Unassembled WGS sequence"/>
</dbReference>
<dbReference type="InterPro" id="IPR023996">
    <property type="entry name" value="TonB-dep_OMP_SusC/RagA"/>
</dbReference>
<dbReference type="AlphaFoldDB" id="A0A841EQ56"/>
<dbReference type="EMBL" id="JACHKT010000013">
    <property type="protein sequence ID" value="MBB6003509.1"/>
    <property type="molecule type" value="Genomic_DNA"/>
</dbReference>
<dbReference type="SUPFAM" id="SSF56935">
    <property type="entry name" value="Porins"/>
    <property type="match status" value="1"/>
</dbReference>
<keyword evidence="3" id="KW-0732">Signal</keyword>
<dbReference type="Pfam" id="PF07715">
    <property type="entry name" value="Plug"/>
    <property type="match status" value="1"/>
</dbReference>
<comment type="similarity">
    <text evidence="1 2">Belongs to the TonB-dependent receptor family.</text>
</comment>
<keyword evidence="7" id="KW-1185">Reference proteome</keyword>
<dbReference type="RefSeq" id="WP_184134022.1">
    <property type="nucleotide sequence ID" value="NZ_JACHKT010000013.1"/>
</dbReference>
<dbReference type="PROSITE" id="PS52016">
    <property type="entry name" value="TONB_DEPENDENT_REC_3"/>
    <property type="match status" value="1"/>
</dbReference>
<feature type="chain" id="PRO_5032678311" evidence="3">
    <location>
        <begin position="22"/>
        <end position="1041"/>
    </location>
</feature>
<feature type="domain" description="TonB-dependent receptor-like beta-barrel" evidence="4">
    <location>
        <begin position="428"/>
        <end position="900"/>
    </location>
</feature>
<feature type="signal peptide" evidence="3">
    <location>
        <begin position="1"/>
        <end position="21"/>
    </location>
</feature>
<name>A0A841EQ56_9BACT</name>
<keyword evidence="1 2" id="KW-0472">Membrane</keyword>
<comment type="caution">
    <text evidence="6">The sequence shown here is derived from an EMBL/GenBank/DDBJ whole genome shotgun (WGS) entry which is preliminary data.</text>
</comment>
<keyword evidence="1" id="KW-0998">Cell outer membrane</keyword>
<reference evidence="6 7" key="1">
    <citation type="submission" date="2020-08" db="EMBL/GenBank/DDBJ databases">
        <title>Functional genomics of gut bacteria from endangered species of beetles.</title>
        <authorList>
            <person name="Carlos-Shanley C."/>
        </authorList>
    </citation>
    <scope>NUCLEOTIDE SEQUENCE [LARGE SCALE GENOMIC DNA]</scope>
    <source>
        <strain evidence="6 7">S00070</strain>
    </source>
</reference>
<dbReference type="SUPFAM" id="SSF49464">
    <property type="entry name" value="Carboxypeptidase regulatory domain-like"/>
    <property type="match status" value="1"/>
</dbReference>
<dbReference type="Pfam" id="PF13715">
    <property type="entry name" value="CarbopepD_reg_2"/>
    <property type="match status" value="1"/>
</dbReference>
<dbReference type="InterPro" id="IPR012910">
    <property type="entry name" value="Plug_dom"/>
</dbReference>
<evidence type="ECO:0000256" key="1">
    <source>
        <dbReference type="PROSITE-ProRule" id="PRU01360"/>
    </source>
</evidence>
<evidence type="ECO:0000256" key="2">
    <source>
        <dbReference type="RuleBase" id="RU003357"/>
    </source>
</evidence>
<sequence length="1041" mass="115556">MKKLIYILLFLTAFTSGSLYAQGQLVSGVVADAKETLPGVSVFEKGKTTNGTLTDENGKFRITLKGQSGVLIFRSLGYKQQEVLVANKSNLNIILEADEKSLEEVVVVGFGQQKKLTLTGSVSSVSGREIRENPAASLQNALAGKLPGFFSQQPSGRPGADGANFFIRGVSSYNGNNRPLIIVDDVEFSYDQFARIDPNEIESLSILKDASTTAIYGVRGANGVVVITTRRGKAGPPQISVRVETALSQPTKIPSYLDAYESARLYNQAQINDNAANPSPSFKPRFTDEDLALYKSGADPYGHPNVNWKEALFKTFSKQYRGNLDLSGGTERVKYFVSVGYLNQDGMLKDYGQGQGVNSNYFHQRYNYRSNLDMSVTKTLDLRLDLYGNFAQVNTPQVGSPFGYNDLFYDYSSFATLAPFAYPIYNPDGSLGYSSWSRNENPSYNVNNVIGRLSYYGYSQSNESNINFIGSAKQKLNFITEGLNIQGRVSFTSNYAYTRSMTRDQFPSFLYNASTDTYEPRDPNVYRVRRFFLGYDPRSTSRVFNMQFILNYDRTFNKAHHVYGLALMNRNSTTASNGNNVYNFIPNNFQGYSGRLGYDYKNRYLLQLNAAYNGSDRFVSDKRFGLFPAASAGWNISEEPFFQQTGIYKTIDMLKIRGSYGIVGNDALGSGFSYYYQQNYGTGNGVVQPNFGYSSNGYNGVFEGTLSNNDVTWEKEKKLDVALEFGLLNSSLTGSVDFFDNNRYDILTTRGTVSAIFGQGLPPVNIGKVNNRGFELELGYQSPTRNGFSYSIKGNYSVAKNKIIFQDEPSSLYPYQAYTGNSIGQIRAYTFIGYYKNADDIASSPKTAVPVQPGDLKYADLNNDGKIDGYDMSVTGNPNTPNTVYGINLGVRYKSISISANFQGALNFNVRGTAESIRAFSSNLTAIHQQAWTPELGDNAKYPRLTLLGGISDPGGYPSTFWFIPGDYLRLRNAQVNFEVPSKFSLKLGIPQIRIYVNGSNLLTFTKLSKLYQFDPEITSGTDRVSYPPQRLINLGISATF</sequence>
<proteinExistence type="inferred from homology"/>
<keyword evidence="2" id="KW-0798">TonB box</keyword>
<protein>
    <submittedName>
        <fullName evidence="6">TonB-linked SusC/RagA family outer membrane protein</fullName>
    </submittedName>
</protein>
<evidence type="ECO:0000313" key="7">
    <source>
        <dbReference type="Proteomes" id="UP000524404"/>
    </source>
</evidence>
<keyword evidence="1" id="KW-0813">Transport</keyword>
<evidence type="ECO:0000259" key="4">
    <source>
        <dbReference type="Pfam" id="PF00593"/>
    </source>
</evidence>
<evidence type="ECO:0000259" key="5">
    <source>
        <dbReference type="Pfam" id="PF07715"/>
    </source>
</evidence>
<keyword evidence="1" id="KW-1134">Transmembrane beta strand</keyword>
<evidence type="ECO:0000313" key="6">
    <source>
        <dbReference type="EMBL" id="MBB6003509.1"/>
    </source>
</evidence>
<accession>A0A841EQ56</accession>
<dbReference type="NCBIfam" id="TIGR04057">
    <property type="entry name" value="SusC_RagA_signa"/>
    <property type="match status" value="1"/>
</dbReference>
<dbReference type="InterPro" id="IPR037066">
    <property type="entry name" value="Plug_dom_sf"/>
</dbReference>
<dbReference type="FunFam" id="2.170.130.10:FF:000003">
    <property type="entry name" value="SusC/RagA family TonB-linked outer membrane protein"/>
    <property type="match status" value="1"/>
</dbReference>
<dbReference type="Gene3D" id="2.170.130.10">
    <property type="entry name" value="TonB-dependent receptor, plug domain"/>
    <property type="match status" value="1"/>
</dbReference>
<dbReference type="InterPro" id="IPR039426">
    <property type="entry name" value="TonB-dep_rcpt-like"/>
</dbReference>
<comment type="subcellular location">
    <subcellularLocation>
        <location evidence="1">Cell outer membrane</location>
        <topology evidence="1">Multi-pass membrane protein</topology>
    </subcellularLocation>
</comment>
<dbReference type="NCBIfam" id="TIGR04056">
    <property type="entry name" value="OMP_RagA_SusC"/>
    <property type="match status" value="1"/>
</dbReference>
<dbReference type="InterPro" id="IPR008969">
    <property type="entry name" value="CarboxyPept-like_regulatory"/>
</dbReference>
<organism evidence="6 7">
    <name type="scientific">Arcicella rosea</name>
    <dbReference type="NCBI Taxonomy" id="502909"/>
    <lineage>
        <taxon>Bacteria</taxon>
        <taxon>Pseudomonadati</taxon>
        <taxon>Bacteroidota</taxon>
        <taxon>Cytophagia</taxon>
        <taxon>Cytophagales</taxon>
        <taxon>Flectobacillaceae</taxon>
        <taxon>Arcicella</taxon>
    </lineage>
</organism>
<evidence type="ECO:0000256" key="3">
    <source>
        <dbReference type="SAM" id="SignalP"/>
    </source>
</evidence>
<keyword evidence="1" id="KW-0812">Transmembrane</keyword>
<dbReference type="InterPro" id="IPR023997">
    <property type="entry name" value="TonB-dep_OMP_SusC/RagA_CS"/>
</dbReference>
<feature type="domain" description="TonB-dependent receptor plug" evidence="5">
    <location>
        <begin position="115"/>
        <end position="224"/>
    </location>
</feature>
<dbReference type="InterPro" id="IPR000531">
    <property type="entry name" value="Beta-barrel_TonB"/>
</dbReference>
<gene>
    <name evidence="6" type="ORF">HNP25_002167</name>
</gene>
<dbReference type="GO" id="GO:0009279">
    <property type="term" value="C:cell outer membrane"/>
    <property type="evidence" value="ECO:0007669"/>
    <property type="project" value="UniProtKB-SubCell"/>
</dbReference>
<dbReference type="Pfam" id="PF00593">
    <property type="entry name" value="TonB_dep_Rec_b-barrel"/>
    <property type="match status" value="1"/>
</dbReference>